<reference evidence="4 5" key="1">
    <citation type="submission" date="2017-03" db="EMBL/GenBank/DDBJ databases">
        <title>Sulfur activation and transportation mechanism of thermophilic Archaea Acidianus manzaensis YN-25.</title>
        <authorList>
            <person name="Ma Y."/>
            <person name="Yang Y."/>
            <person name="Xia J."/>
        </authorList>
    </citation>
    <scope>NUCLEOTIDE SEQUENCE [LARGE SCALE GENOMIC DNA]</scope>
    <source>
        <strain evidence="4 5">YN-25</strain>
    </source>
</reference>
<gene>
    <name evidence="4" type="ORF">B6F84_03690</name>
</gene>
<dbReference type="GO" id="GO:0005524">
    <property type="term" value="F:ATP binding"/>
    <property type="evidence" value="ECO:0007669"/>
    <property type="project" value="UniProtKB-KW"/>
</dbReference>
<protein>
    <submittedName>
        <fullName evidence="4">Iron ABC transporter ATP-binding protein</fullName>
    </submittedName>
</protein>
<evidence type="ECO:0000313" key="4">
    <source>
        <dbReference type="EMBL" id="ARM75220.1"/>
    </source>
</evidence>
<dbReference type="KEGG" id="aman:B6F84_03690"/>
<evidence type="ECO:0000256" key="1">
    <source>
        <dbReference type="ARBA" id="ARBA00022741"/>
    </source>
</evidence>
<dbReference type="Gene3D" id="3.40.50.300">
    <property type="entry name" value="P-loop containing nucleotide triphosphate hydrolases"/>
    <property type="match status" value="1"/>
</dbReference>
<evidence type="ECO:0000259" key="3">
    <source>
        <dbReference type="PROSITE" id="PS50893"/>
    </source>
</evidence>
<keyword evidence="2 4" id="KW-0067">ATP-binding</keyword>
<dbReference type="EMBL" id="CP020477">
    <property type="protein sequence ID" value="ARM75220.1"/>
    <property type="molecule type" value="Genomic_DNA"/>
</dbReference>
<dbReference type="OrthoDB" id="24644at2157"/>
<proteinExistence type="predicted"/>
<dbReference type="InterPro" id="IPR003593">
    <property type="entry name" value="AAA+_ATPase"/>
</dbReference>
<name>A0A1W6JYC1_9CREN</name>
<feature type="domain" description="ABC transporter" evidence="3">
    <location>
        <begin position="1"/>
        <end position="211"/>
    </location>
</feature>
<dbReference type="InterPro" id="IPR027417">
    <property type="entry name" value="P-loop_NTPase"/>
</dbReference>
<dbReference type="Proteomes" id="UP000193404">
    <property type="component" value="Chromosome"/>
</dbReference>
<dbReference type="PROSITE" id="PS50893">
    <property type="entry name" value="ABC_TRANSPORTER_2"/>
    <property type="match status" value="1"/>
</dbReference>
<dbReference type="SUPFAM" id="SSF52540">
    <property type="entry name" value="P-loop containing nucleoside triphosphate hydrolases"/>
    <property type="match status" value="1"/>
</dbReference>
<dbReference type="GO" id="GO:0016887">
    <property type="term" value="F:ATP hydrolysis activity"/>
    <property type="evidence" value="ECO:0007669"/>
    <property type="project" value="InterPro"/>
</dbReference>
<accession>A0A1W6JYC1</accession>
<keyword evidence="1" id="KW-0547">Nucleotide-binding</keyword>
<dbReference type="AlphaFoldDB" id="A0A1W6JYC1"/>
<dbReference type="PANTHER" id="PTHR43850:SF2">
    <property type="entry name" value="ABC TRANSPORTER ATP-BINDING PROTEIN MA_4021-RELATED"/>
    <property type="match status" value="1"/>
</dbReference>
<sequence length="226" mass="25705">MLIKNIEVKIGNKQILTQISFQIERGINIILGPNGSGKTTLLRTIIGMIKPSNGEIIRGENEKIAYVPSEFFSAQMKVKDVLLSGNSRKSRIEDYLEYAKTLQITQFLDRDFSTLSSGEKRLTLICKALAEGNIIIMDEPLSNLDISNKHKILMLISKEKEEKSFLITSHELDVIEYATQLIILKKGKIVYLGSPKDISEDNLTQAYDVKIRKYFIDNKLFFKAEE</sequence>
<evidence type="ECO:0000256" key="2">
    <source>
        <dbReference type="ARBA" id="ARBA00022840"/>
    </source>
</evidence>
<dbReference type="RefSeq" id="WP_148690982.1">
    <property type="nucleotide sequence ID" value="NZ_CP020477.1"/>
</dbReference>
<dbReference type="GeneID" id="41589993"/>
<organism evidence="4 5">
    <name type="scientific">Acidianus manzaensis</name>
    <dbReference type="NCBI Taxonomy" id="282676"/>
    <lineage>
        <taxon>Archaea</taxon>
        <taxon>Thermoproteota</taxon>
        <taxon>Thermoprotei</taxon>
        <taxon>Sulfolobales</taxon>
        <taxon>Sulfolobaceae</taxon>
        <taxon>Acidianus</taxon>
    </lineage>
</organism>
<dbReference type="InterPro" id="IPR003439">
    <property type="entry name" value="ABC_transporter-like_ATP-bd"/>
</dbReference>
<dbReference type="SMART" id="SM00382">
    <property type="entry name" value="AAA"/>
    <property type="match status" value="1"/>
</dbReference>
<keyword evidence="5" id="KW-1185">Reference proteome</keyword>
<evidence type="ECO:0000313" key="5">
    <source>
        <dbReference type="Proteomes" id="UP000193404"/>
    </source>
</evidence>
<dbReference type="PANTHER" id="PTHR43850">
    <property type="entry name" value="ABC TRANSPORTER ATP-BINDING PROTEIN MA_4021-RELATED"/>
    <property type="match status" value="1"/>
</dbReference>
<dbReference type="Pfam" id="PF00005">
    <property type="entry name" value="ABC_tran"/>
    <property type="match status" value="1"/>
</dbReference>
<dbReference type="STRING" id="282676.B6F84_03690"/>